<protein>
    <recommendedName>
        <fullName evidence="3">SET domain-containing protein</fullName>
    </recommendedName>
</protein>
<accession>A0A9Q0RJG9</accession>
<name>A0A9Q0RJG9_BLOTA</name>
<evidence type="ECO:0008006" key="3">
    <source>
        <dbReference type="Google" id="ProtNLM"/>
    </source>
</evidence>
<dbReference type="Gene3D" id="1.10.220.160">
    <property type="match status" value="1"/>
</dbReference>
<proteinExistence type="predicted"/>
<keyword evidence="2" id="KW-1185">Reference proteome</keyword>
<evidence type="ECO:0000313" key="1">
    <source>
        <dbReference type="EMBL" id="KAJ6216744.1"/>
    </source>
</evidence>
<gene>
    <name evidence="1" type="ORF">RDWZM_007901</name>
</gene>
<dbReference type="InterPro" id="IPR046341">
    <property type="entry name" value="SET_dom_sf"/>
</dbReference>
<dbReference type="Gene3D" id="6.10.140.2220">
    <property type="match status" value="1"/>
</dbReference>
<dbReference type="Proteomes" id="UP001142055">
    <property type="component" value="Chromosome 3"/>
</dbReference>
<dbReference type="AlphaFoldDB" id="A0A9Q0RJG9"/>
<comment type="caution">
    <text evidence="1">The sequence shown here is derived from an EMBL/GenBank/DDBJ whole genome shotgun (WGS) entry which is preliminary data.</text>
</comment>
<reference evidence="1" key="1">
    <citation type="submission" date="2022-12" db="EMBL/GenBank/DDBJ databases">
        <title>Genome assemblies of Blomia tropicalis.</title>
        <authorList>
            <person name="Cui Y."/>
        </authorList>
    </citation>
    <scope>NUCLEOTIDE SEQUENCE</scope>
    <source>
        <tissue evidence="1">Adult mites</tissue>
    </source>
</reference>
<dbReference type="EMBL" id="JAPWDV010000003">
    <property type="protein sequence ID" value="KAJ6216744.1"/>
    <property type="molecule type" value="Genomic_DNA"/>
</dbReference>
<evidence type="ECO:0000313" key="2">
    <source>
        <dbReference type="Proteomes" id="UP001142055"/>
    </source>
</evidence>
<organism evidence="1 2">
    <name type="scientific">Blomia tropicalis</name>
    <name type="common">Mite</name>
    <dbReference type="NCBI Taxonomy" id="40697"/>
    <lineage>
        <taxon>Eukaryota</taxon>
        <taxon>Metazoa</taxon>
        <taxon>Ecdysozoa</taxon>
        <taxon>Arthropoda</taxon>
        <taxon>Chelicerata</taxon>
        <taxon>Arachnida</taxon>
        <taxon>Acari</taxon>
        <taxon>Acariformes</taxon>
        <taxon>Sarcoptiformes</taxon>
        <taxon>Astigmata</taxon>
        <taxon>Glycyphagoidea</taxon>
        <taxon>Echimyopodidae</taxon>
        <taxon>Blomia</taxon>
    </lineage>
</organism>
<dbReference type="OMA" id="RIRFIEC"/>
<sequence length="851" mass="100195">MDVDFDLNDYDYNIKPDKPTNVAIGDSLIQCRPIAFVVDRNFKHLYCNGCFKCISNSNTENMDYLNSDCENSYCSIKCQELDNHLEECSCSIFRKIETYLDTEDFHRHIQKMSIEFEDILMFTELFFRVYKQIDSLKNVNSITIGNSTQYFNWNKFEFTEIPLELSRTLPEFPLELFTYMTDYDSITEVERIEFDSKLNIDLPDDEFFYDTIFEVDIMQLVNGVVDVVCKNIEFPENSDSYMNINSQKTNQTEQFSSTNVNPATSEESNVELHPKKIERNELLNSLILVSEYSEHMSNISFNGSSESIQKLIEQLEKKSKYGRQLKRKSSFIICNKEDKERVQGMKLIFRMAKCEKICKDYNFESKPLDQQFGFWVIRLKNLLDDDEIKPLIGSYNWNDVVKAFFFTLRFAISIPDTIYNNRIGRAIYLPMTTIQHSASPNTTAVFDGATLNLFYLPSKQLKVESGETYFEKVTYDSANQIIYDPKISSSKSHSEYIHPYLPLSDTIYLGRLRFDFQFDLKGKVEHQLITSMNRIRFIECDCELCLKSCFSDLNSSSDGMGFQHSQSRFVFDENDENLEPEAEQHVNGFELFNSLNEQYGKFKNHDYALKVQLPIDEIITSFRESLGYYHPRVSTLLFFKAYSNLILLEQAKLNHVIFYQYLFIHDYLLEMIDSFSISHGYRHRYIEIFKSIHQFVHEKLQLFYRIAYRNILKVEQFDFDRKNSETSKRQTKIVWPMEIFSIESCSQLKSISSFVQGVWKNSLIQPDGKALNFPYEDDDEIDVTEEIGMIHDNDSKKRRISSKPNNETFISSFSMNDEDCDQKEFKNKHNDMTMVFKLLRQICDFSEFRKL</sequence>
<dbReference type="Gene3D" id="2.170.270.10">
    <property type="entry name" value="SET domain"/>
    <property type="match status" value="1"/>
</dbReference>